<keyword evidence="9 12" id="KW-0804">Transcription</keyword>
<dbReference type="InterPro" id="IPR036388">
    <property type="entry name" value="WH-like_DNA-bd_sf"/>
</dbReference>
<dbReference type="NCBIfam" id="TIGR00498">
    <property type="entry name" value="lexA"/>
    <property type="match status" value="1"/>
</dbReference>
<dbReference type="Gene3D" id="2.10.109.10">
    <property type="entry name" value="Umud Fragment, subunit A"/>
    <property type="match status" value="1"/>
</dbReference>
<evidence type="ECO:0000313" key="16">
    <source>
        <dbReference type="EMBL" id="GET39574.1"/>
    </source>
</evidence>
<feature type="active site" description="For autocatalytic cleavage activity" evidence="12">
    <location>
        <position position="159"/>
    </location>
</feature>
<proteinExistence type="inferred from homology"/>
<keyword evidence="5 12" id="KW-0378">Hydrolase</keyword>
<dbReference type="InterPro" id="IPR050077">
    <property type="entry name" value="LexA_repressor"/>
</dbReference>
<dbReference type="InterPro" id="IPR006199">
    <property type="entry name" value="LexA_DNA-bd_dom"/>
</dbReference>
<evidence type="ECO:0000256" key="8">
    <source>
        <dbReference type="ARBA" id="ARBA00023125"/>
    </source>
</evidence>
<evidence type="ECO:0000256" key="2">
    <source>
        <dbReference type="ARBA" id="ARBA00022491"/>
    </source>
</evidence>
<dbReference type="PANTHER" id="PTHR33516">
    <property type="entry name" value="LEXA REPRESSOR"/>
    <property type="match status" value="1"/>
</dbReference>
<dbReference type="PANTHER" id="PTHR33516:SF2">
    <property type="entry name" value="LEXA REPRESSOR-RELATED"/>
    <property type="match status" value="1"/>
</dbReference>
<feature type="domain" description="Peptidase S24/S26A/S26B/S26C" evidence="14">
    <location>
        <begin position="77"/>
        <end position="194"/>
    </location>
</feature>
<evidence type="ECO:0000256" key="5">
    <source>
        <dbReference type="ARBA" id="ARBA00022801"/>
    </source>
</evidence>
<keyword evidence="2 12" id="KW-0678">Repressor</keyword>
<dbReference type="InterPro" id="IPR036286">
    <property type="entry name" value="LexA/Signal_pep-like_sf"/>
</dbReference>
<evidence type="ECO:0000259" key="15">
    <source>
        <dbReference type="Pfam" id="PF01726"/>
    </source>
</evidence>
<dbReference type="AlphaFoldDB" id="A0AAV3XBC5"/>
<evidence type="ECO:0000256" key="4">
    <source>
        <dbReference type="ARBA" id="ARBA00022763"/>
    </source>
</evidence>
<feature type="site" description="Cleavage; by autolysis" evidence="12">
    <location>
        <begin position="84"/>
        <end position="85"/>
    </location>
</feature>
<dbReference type="InterPro" id="IPR039418">
    <property type="entry name" value="LexA-like"/>
</dbReference>
<dbReference type="GO" id="GO:0003677">
    <property type="term" value="F:DNA binding"/>
    <property type="evidence" value="ECO:0007669"/>
    <property type="project" value="UniProtKB-UniRule"/>
</dbReference>
<evidence type="ECO:0000259" key="14">
    <source>
        <dbReference type="Pfam" id="PF00717"/>
    </source>
</evidence>
<reference evidence="16" key="1">
    <citation type="submission" date="2019-10" db="EMBL/GenBank/DDBJ databases">
        <title>Draft genome sequece of Microseira wollei NIES-4236.</title>
        <authorList>
            <person name="Yamaguchi H."/>
            <person name="Suzuki S."/>
            <person name="Kawachi M."/>
        </authorList>
    </citation>
    <scope>NUCLEOTIDE SEQUENCE</scope>
    <source>
        <strain evidence="16">NIES-4236</strain>
    </source>
</reference>
<sequence>MEPLTEAQQELYDWLVDYIRQHQHAPSIRQMMRAMNLRSPAPVQSRLEHLRSKGYIDWTDGQARTIRILKQSTGGIPVLGAIAAGGLVEPHTDTVERLDFSSLFFPPRSFALRVMGDSMIEDRIADGDMAIMQPVSEPSQIKNGAIVAARVEGIGTTLKRFYRRGEKVILKPANPKYPPIEAPADQVQVQGVLVGVWRRLDVPLKPATTSSQR</sequence>
<organism evidence="16 17">
    <name type="scientific">Microseira wollei NIES-4236</name>
    <dbReference type="NCBI Taxonomy" id="2530354"/>
    <lineage>
        <taxon>Bacteria</taxon>
        <taxon>Bacillati</taxon>
        <taxon>Cyanobacteriota</taxon>
        <taxon>Cyanophyceae</taxon>
        <taxon>Oscillatoriophycideae</taxon>
        <taxon>Aerosakkonematales</taxon>
        <taxon>Aerosakkonemataceae</taxon>
        <taxon>Microseira</taxon>
    </lineage>
</organism>
<keyword evidence="10 12" id="KW-0234">DNA repair</keyword>
<evidence type="ECO:0000256" key="1">
    <source>
        <dbReference type="ARBA" id="ARBA00007484"/>
    </source>
</evidence>
<keyword evidence="6 12" id="KW-0068">Autocatalytic cleavage</keyword>
<dbReference type="GO" id="GO:0004252">
    <property type="term" value="F:serine-type endopeptidase activity"/>
    <property type="evidence" value="ECO:0007669"/>
    <property type="project" value="UniProtKB-UniRule"/>
</dbReference>
<keyword evidence="3 12" id="KW-0235">DNA replication</keyword>
<dbReference type="EMBL" id="BLAY01000068">
    <property type="protein sequence ID" value="GET39574.1"/>
    <property type="molecule type" value="Genomic_DNA"/>
</dbReference>
<dbReference type="GO" id="GO:0006508">
    <property type="term" value="P:proteolysis"/>
    <property type="evidence" value="ECO:0007669"/>
    <property type="project" value="InterPro"/>
</dbReference>
<evidence type="ECO:0000256" key="10">
    <source>
        <dbReference type="ARBA" id="ARBA00023204"/>
    </source>
</evidence>
<keyword evidence="17" id="KW-1185">Reference proteome</keyword>
<dbReference type="SUPFAM" id="SSF51306">
    <property type="entry name" value="LexA/Signal peptidase"/>
    <property type="match status" value="1"/>
</dbReference>
<dbReference type="CDD" id="cd06529">
    <property type="entry name" value="S24_LexA-like"/>
    <property type="match status" value="1"/>
</dbReference>
<evidence type="ECO:0000256" key="11">
    <source>
        <dbReference type="ARBA" id="ARBA00023236"/>
    </source>
</evidence>
<dbReference type="RefSeq" id="WP_226584990.1">
    <property type="nucleotide sequence ID" value="NZ_BLAY01000068.1"/>
</dbReference>
<dbReference type="GO" id="GO:0006281">
    <property type="term" value="P:DNA repair"/>
    <property type="evidence" value="ECO:0007669"/>
    <property type="project" value="UniProtKB-UniRule"/>
</dbReference>
<protein>
    <recommendedName>
        <fullName evidence="12">LexA repressor</fullName>
        <ecNumber evidence="12">3.4.21.88</ecNumber>
    </recommendedName>
</protein>
<keyword evidence="7 12" id="KW-0805">Transcription regulation</keyword>
<comment type="subunit">
    <text evidence="12">Homodimer.</text>
</comment>
<keyword evidence="4 12" id="KW-0227">DNA damage</keyword>
<feature type="DNA-binding region" description="H-T-H motif" evidence="12">
    <location>
        <begin position="28"/>
        <end position="48"/>
    </location>
</feature>
<comment type="caution">
    <text evidence="16">The sequence shown here is derived from an EMBL/GenBank/DDBJ whole genome shotgun (WGS) entry which is preliminary data.</text>
</comment>
<dbReference type="Pfam" id="PF00717">
    <property type="entry name" value="Peptidase_S24"/>
    <property type="match status" value="1"/>
</dbReference>
<accession>A0AAV3XBC5</accession>
<evidence type="ECO:0000256" key="12">
    <source>
        <dbReference type="HAMAP-Rule" id="MF_00015"/>
    </source>
</evidence>
<evidence type="ECO:0000256" key="9">
    <source>
        <dbReference type="ARBA" id="ARBA00023163"/>
    </source>
</evidence>
<comment type="similarity">
    <text evidence="1 12 13">Belongs to the peptidase S24 family.</text>
</comment>
<evidence type="ECO:0000256" key="3">
    <source>
        <dbReference type="ARBA" id="ARBA00022705"/>
    </source>
</evidence>
<evidence type="ECO:0000313" key="17">
    <source>
        <dbReference type="Proteomes" id="UP001050975"/>
    </source>
</evidence>
<dbReference type="InterPro" id="IPR006197">
    <property type="entry name" value="Peptidase_S24_LexA"/>
</dbReference>
<dbReference type="Pfam" id="PF01726">
    <property type="entry name" value="LexA_DNA_bind"/>
    <property type="match status" value="1"/>
</dbReference>
<keyword evidence="8 12" id="KW-0238">DNA-binding</keyword>
<dbReference type="PRINTS" id="PR00726">
    <property type="entry name" value="LEXASERPTASE"/>
</dbReference>
<dbReference type="InterPro" id="IPR015927">
    <property type="entry name" value="Peptidase_S24_S26A/B/C"/>
</dbReference>
<dbReference type="GO" id="GO:0006260">
    <property type="term" value="P:DNA replication"/>
    <property type="evidence" value="ECO:0007669"/>
    <property type="project" value="UniProtKB-UniRule"/>
</dbReference>
<gene>
    <name evidence="12" type="primary">lexA</name>
    <name evidence="16" type="ORF">MiSe_43450</name>
</gene>
<evidence type="ECO:0000256" key="7">
    <source>
        <dbReference type="ARBA" id="ARBA00023015"/>
    </source>
</evidence>
<dbReference type="HAMAP" id="MF_00015">
    <property type="entry name" value="LexA"/>
    <property type="match status" value="1"/>
</dbReference>
<comment type="function">
    <text evidence="12">Represses a number of genes involved in the response to DNA damage (SOS response), including recA and lexA. In the presence of single-stranded DNA, RecA interacts with LexA causing an autocatalytic cleavage which disrupts the DNA-binding part of LexA, leading to derepression of the SOS regulon and eventually DNA repair.</text>
</comment>
<dbReference type="InterPro" id="IPR036390">
    <property type="entry name" value="WH_DNA-bd_sf"/>
</dbReference>
<dbReference type="Gene3D" id="1.10.10.10">
    <property type="entry name" value="Winged helix-like DNA-binding domain superfamily/Winged helix DNA-binding domain"/>
    <property type="match status" value="1"/>
</dbReference>
<dbReference type="GO" id="GO:0009432">
    <property type="term" value="P:SOS response"/>
    <property type="evidence" value="ECO:0007669"/>
    <property type="project" value="UniProtKB-UniRule"/>
</dbReference>
<comment type="catalytic activity">
    <reaction evidence="12">
        <text>Hydrolysis of Ala-|-Gly bond in repressor LexA.</text>
        <dbReference type="EC" id="3.4.21.88"/>
    </reaction>
</comment>
<dbReference type="GO" id="GO:0045892">
    <property type="term" value="P:negative regulation of DNA-templated transcription"/>
    <property type="evidence" value="ECO:0007669"/>
    <property type="project" value="UniProtKB-UniRule"/>
</dbReference>
<feature type="domain" description="LexA repressor DNA-binding" evidence="15">
    <location>
        <begin position="1"/>
        <end position="65"/>
    </location>
</feature>
<name>A0AAV3XBC5_9CYAN</name>
<keyword evidence="11 12" id="KW-0742">SOS response</keyword>
<evidence type="ECO:0000256" key="6">
    <source>
        <dbReference type="ARBA" id="ARBA00022813"/>
    </source>
</evidence>
<dbReference type="Proteomes" id="UP001050975">
    <property type="component" value="Unassembled WGS sequence"/>
</dbReference>
<feature type="active site" description="For autocatalytic cleavage activity" evidence="12">
    <location>
        <position position="118"/>
    </location>
</feature>
<evidence type="ECO:0000256" key="13">
    <source>
        <dbReference type="RuleBase" id="RU003991"/>
    </source>
</evidence>
<dbReference type="SUPFAM" id="SSF46785">
    <property type="entry name" value="Winged helix' DNA-binding domain"/>
    <property type="match status" value="1"/>
</dbReference>
<dbReference type="EC" id="3.4.21.88" evidence="12"/>
<dbReference type="InterPro" id="IPR006200">
    <property type="entry name" value="LexA"/>
</dbReference>